<dbReference type="GO" id="GO:0003700">
    <property type="term" value="F:DNA-binding transcription factor activity"/>
    <property type="evidence" value="ECO:0007669"/>
    <property type="project" value="TreeGrafter"/>
</dbReference>
<keyword evidence="1" id="KW-0805">Transcription regulation</keyword>
<gene>
    <name evidence="6" type="ORF">ATK36_4221</name>
</gene>
<dbReference type="PANTHER" id="PTHR30055">
    <property type="entry name" value="HTH-TYPE TRANSCRIPTIONAL REGULATOR RUTR"/>
    <property type="match status" value="1"/>
</dbReference>
<evidence type="ECO:0000256" key="3">
    <source>
        <dbReference type="ARBA" id="ARBA00023163"/>
    </source>
</evidence>
<dbReference type="Proteomes" id="UP000243542">
    <property type="component" value="Unassembled WGS sequence"/>
</dbReference>
<evidence type="ECO:0000256" key="4">
    <source>
        <dbReference type="PROSITE-ProRule" id="PRU00335"/>
    </source>
</evidence>
<dbReference type="AlphaFoldDB" id="A0A2A9FE93"/>
<dbReference type="InterPro" id="IPR009057">
    <property type="entry name" value="Homeodomain-like_sf"/>
</dbReference>
<keyword evidence="2 4" id="KW-0238">DNA-binding</keyword>
<dbReference type="SUPFAM" id="SSF46689">
    <property type="entry name" value="Homeodomain-like"/>
    <property type="match status" value="1"/>
</dbReference>
<dbReference type="PRINTS" id="PR00455">
    <property type="entry name" value="HTHTETR"/>
</dbReference>
<dbReference type="InterPro" id="IPR050109">
    <property type="entry name" value="HTH-type_TetR-like_transc_reg"/>
</dbReference>
<dbReference type="PROSITE" id="PS50977">
    <property type="entry name" value="HTH_TETR_2"/>
    <property type="match status" value="1"/>
</dbReference>
<evidence type="ECO:0000313" key="7">
    <source>
        <dbReference type="Proteomes" id="UP000243542"/>
    </source>
</evidence>
<keyword evidence="7" id="KW-1185">Reference proteome</keyword>
<evidence type="ECO:0000256" key="1">
    <source>
        <dbReference type="ARBA" id="ARBA00023015"/>
    </source>
</evidence>
<keyword evidence="3" id="KW-0804">Transcription</keyword>
<proteinExistence type="predicted"/>
<feature type="domain" description="HTH tetR-type" evidence="5">
    <location>
        <begin position="37"/>
        <end position="97"/>
    </location>
</feature>
<feature type="DNA-binding region" description="H-T-H motif" evidence="4">
    <location>
        <begin position="60"/>
        <end position="79"/>
    </location>
</feature>
<dbReference type="InterPro" id="IPR040611">
    <property type="entry name" value="AlkX_C"/>
</dbReference>
<reference evidence="6 7" key="1">
    <citation type="submission" date="2017-10" db="EMBL/GenBank/DDBJ databases">
        <title>Sequencing the genomes of 1000 actinobacteria strains.</title>
        <authorList>
            <person name="Klenk H.-P."/>
        </authorList>
    </citation>
    <scope>NUCLEOTIDE SEQUENCE [LARGE SCALE GENOMIC DNA]</scope>
    <source>
        <strain evidence="6 7">DSM 46092</strain>
    </source>
</reference>
<organism evidence="6 7">
    <name type="scientific">Amycolatopsis sulphurea</name>
    <dbReference type="NCBI Taxonomy" id="76022"/>
    <lineage>
        <taxon>Bacteria</taxon>
        <taxon>Bacillati</taxon>
        <taxon>Actinomycetota</taxon>
        <taxon>Actinomycetes</taxon>
        <taxon>Pseudonocardiales</taxon>
        <taxon>Pseudonocardiaceae</taxon>
        <taxon>Amycolatopsis</taxon>
    </lineage>
</organism>
<dbReference type="Gene3D" id="1.10.357.10">
    <property type="entry name" value="Tetracycline Repressor, domain 2"/>
    <property type="match status" value="1"/>
</dbReference>
<sequence>MKPTAVKGPFTDSESVKGPFTDSVAAKVLPVPSAEGGQHRQPIITAAIELTARSGWSAVTMARLAELAGVSRQTVYNEIGSKPALAEAMIAHELGRFLAVVGAAFDRYPDDLVAAIREAVRAVLELADDNVLLRAIASATHGTDTEFLPLLTTRAGTLLTEAKTVLTERVRGYAPPLTGEQLTAVIDVVIRTVLSHVMQPSDTPARTADTLAWLAARLLDAGA</sequence>
<dbReference type="PANTHER" id="PTHR30055:SF234">
    <property type="entry name" value="HTH-TYPE TRANSCRIPTIONAL REGULATOR BETI"/>
    <property type="match status" value="1"/>
</dbReference>
<evidence type="ECO:0000259" key="5">
    <source>
        <dbReference type="PROSITE" id="PS50977"/>
    </source>
</evidence>
<accession>A0A2A9FE93</accession>
<name>A0A2A9FE93_9PSEU</name>
<dbReference type="Pfam" id="PF18556">
    <property type="entry name" value="TetR_C_35"/>
    <property type="match status" value="1"/>
</dbReference>
<dbReference type="EMBL" id="PDJK01000002">
    <property type="protein sequence ID" value="PFG49096.1"/>
    <property type="molecule type" value="Genomic_DNA"/>
</dbReference>
<dbReference type="Pfam" id="PF00440">
    <property type="entry name" value="TetR_N"/>
    <property type="match status" value="1"/>
</dbReference>
<comment type="caution">
    <text evidence="6">The sequence shown here is derived from an EMBL/GenBank/DDBJ whole genome shotgun (WGS) entry which is preliminary data.</text>
</comment>
<dbReference type="GO" id="GO:0000976">
    <property type="term" value="F:transcription cis-regulatory region binding"/>
    <property type="evidence" value="ECO:0007669"/>
    <property type="project" value="TreeGrafter"/>
</dbReference>
<evidence type="ECO:0000256" key="2">
    <source>
        <dbReference type="ARBA" id="ARBA00023125"/>
    </source>
</evidence>
<evidence type="ECO:0000313" key="6">
    <source>
        <dbReference type="EMBL" id="PFG49096.1"/>
    </source>
</evidence>
<protein>
    <submittedName>
        <fullName evidence="6">TetR family transcriptional regulator</fullName>
    </submittedName>
</protein>
<dbReference type="InterPro" id="IPR001647">
    <property type="entry name" value="HTH_TetR"/>
</dbReference>